<dbReference type="PANTHER" id="PTHR35981:SF2">
    <property type="entry name" value="ION TRANSPORT PEPTIDE, ISOFORM C"/>
    <property type="match status" value="1"/>
</dbReference>
<evidence type="ECO:0000256" key="8">
    <source>
        <dbReference type="SAM" id="MobiDB-lite"/>
    </source>
</evidence>
<feature type="chain" id="PRO_5034475699" evidence="9">
    <location>
        <begin position="28"/>
        <end position="152"/>
    </location>
</feature>
<dbReference type="PRINTS" id="PR00548">
    <property type="entry name" value="HYPRGLYCEMC1"/>
</dbReference>
<feature type="disulfide bond" evidence="7">
    <location>
        <begin position="71"/>
        <end position="97"/>
    </location>
</feature>
<proteinExistence type="inferred from homology"/>
<evidence type="ECO:0000256" key="9">
    <source>
        <dbReference type="SAM" id="SignalP"/>
    </source>
</evidence>
<dbReference type="InterPro" id="IPR035957">
    <property type="entry name" value="Crust_neurohorm_sf"/>
</dbReference>
<feature type="disulfide bond" evidence="7">
    <location>
        <begin position="68"/>
        <end position="84"/>
    </location>
</feature>
<dbReference type="InterPro" id="IPR000346">
    <property type="entry name" value="Hyperglycemic1"/>
</dbReference>
<dbReference type="Gene3D" id="1.10.2010.10">
    <property type="entry name" value="Crustacean CHH/MIH/GIH neurohormone"/>
    <property type="match status" value="1"/>
</dbReference>
<dbReference type="InterPro" id="IPR001166">
    <property type="entry name" value="Hyperglycemic"/>
</dbReference>
<keyword evidence="5" id="KW-0372">Hormone</keyword>
<dbReference type="PRINTS" id="PR00550">
    <property type="entry name" value="HYPRGLYCEMIC"/>
</dbReference>
<keyword evidence="4" id="KW-0165">Cleavage on pair of basic residues</keyword>
<evidence type="ECO:0000256" key="2">
    <source>
        <dbReference type="ARBA" id="ARBA00005447"/>
    </source>
</evidence>
<dbReference type="SUPFAM" id="SSF81778">
    <property type="entry name" value="Crustacean CHH/MIH/GIH neurohormone"/>
    <property type="match status" value="1"/>
</dbReference>
<dbReference type="GO" id="GO:0005184">
    <property type="term" value="F:neuropeptide hormone activity"/>
    <property type="evidence" value="ECO:0007669"/>
    <property type="project" value="InterPro"/>
</dbReference>
<dbReference type="GO" id="GO:0005576">
    <property type="term" value="C:extracellular region"/>
    <property type="evidence" value="ECO:0007669"/>
    <property type="project" value="UniProtKB-SubCell"/>
</dbReference>
<dbReference type="AlphaFoldDB" id="A0A8D8RWE2"/>
<evidence type="ECO:0000256" key="5">
    <source>
        <dbReference type="ARBA" id="ARBA00022702"/>
    </source>
</evidence>
<evidence type="ECO:0000256" key="1">
    <source>
        <dbReference type="ARBA" id="ARBA00004613"/>
    </source>
</evidence>
<dbReference type="FunFam" id="1.10.2010.10:FF:000001">
    <property type="entry name" value="Ion transport peptide isoform C"/>
    <property type="match status" value="1"/>
</dbReference>
<keyword evidence="6 7" id="KW-1015">Disulfide bond</keyword>
<evidence type="ECO:0000256" key="4">
    <source>
        <dbReference type="ARBA" id="ARBA00022685"/>
    </source>
</evidence>
<dbReference type="PANTHER" id="PTHR35981">
    <property type="entry name" value="ION TRANSPORT PEPTIDE, ISOFORM C"/>
    <property type="match status" value="1"/>
</dbReference>
<dbReference type="EMBL" id="HBUF01192640">
    <property type="protein sequence ID" value="CAG6658884.1"/>
    <property type="molecule type" value="Transcribed_RNA"/>
</dbReference>
<feature type="region of interest" description="Disordered" evidence="8">
    <location>
        <begin position="120"/>
        <end position="152"/>
    </location>
</feature>
<protein>
    <submittedName>
        <fullName evidence="10">Ion transport peptide</fullName>
    </submittedName>
</protein>
<organism evidence="10">
    <name type="scientific">Cacopsylla melanoneura</name>
    <dbReference type="NCBI Taxonomy" id="428564"/>
    <lineage>
        <taxon>Eukaryota</taxon>
        <taxon>Metazoa</taxon>
        <taxon>Ecdysozoa</taxon>
        <taxon>Arthropoda</taxon>
        <taxon>Hexapoda</taxon>
        <taxon>Insecta</taxon>
        <taxon>Pterygota</taxon>
        <taxon>Neoptera</taxon>
        <taxon>Paraneoptera</taxon>
        <taxon>Hemiptera</taxon>
        <taxon>Sternorrhyncha</taxon>
        <taxon>Psylloidea</taxon>
        <taxon>Psyllidae</taxon>
        <taxon>Psyllinae</taxon>
        <taxon>Cacopsylla</taxon>
    </lineage>
</organism>
<evidence type="ECO:0000256" key="7">
    <source>
        <dbReference type="PIRSR" id="PIRSR631098-51"/>
    </source>
</evidence>
<comment type="similarity">
    <text evidence="2">Belongs to the arthropod CHH/MIH/GIH/VIH hormone family.</text>
</comment>
<accession>A0A8D8RWE2</accession>
<feature type="disulfide bond" evidence="7">
    <location>
        <begin position="52"/>
        <end position="88"/>
    </location>
</feature>
<dbReference type="GO" id="GO:0007623">
    <property type="term" value="P:circadian rhythm"/>
    <property type="evidence" value="ECO:0007669"/>
    <property type="project" value="TreeGrafter"/>
</dbReference>
<sequence length="152" mass="17169">MLQCRLTLLVSIIMTVTMLVLSPAVHSSPVNMRNNQIAGHPLSKRSFFDIQCKGVYDKSIFARLDRICEDCYDLFRAPQIHTLCRQKCFRSIYFKGCLDSLALGSETRKYQSLINYIGKRKDGGSSRSRNPPASTSTVIVTTTTTSKPRTRQ</sequence>
<reference evidence="10" key="1">
    <citation type="submission" date="2021-05" db="EMBL/GenBank/DDBJ databases">
        <authorList>
            <person name="Alioto T."/>
            <person name="Alioto T."/>
            <person name="Gomez Garrido J."/>
        </authorList>
    </citation>
    <scope>NUCLEOTIDE SEQUENCE</scope>
</reference>
<comment type="subcellular location">
    <subcellularLocation>
        <location evidence="1">Secreted</location>
    </subcellularLocation>
</comment>
<dbReference type="InterPro" id="IPR031098">
    <property type="entry name" value="Crust_neurohorm"/>
</dbReference>
<feature type="signal peptide" evidence="9">
    <location>
        <begin position="1"/>
        <end position="27"/>
    </location>
</feature>
<evidence type="ECO:0000313" key="10">
    <source>
        <dbReference type="EMBL" id="CAG6658884.1"/>
    </source>
</evidence>
<name>A0A8D8RWE2_9HEMI</name>
<keyword evidence="3" id="KW-0964">Secreted</keyword>
<evidence type="ECO:0000256" key="3">
    <source>
        <dbReference type="ARBA" id="ARBA00022525"/>
    </source>
</evidence>
<evidence type="ECO:0000256" key="6">
    <source>
        <dbReference type="ARBA" id="ARBA00023157"/>
    </source>
</evidence>
<feature type="compositionally biased region" description="Low complexity" evidence="8">
    <location>
        <begin position="134"/>
        <end position="146"/>
    </location>
</feature>
<dbReference type="Pfam" id="PF01147">
    <property type="entry name" value="Crust_neurohorm"/>
    <property type="match status" value="1"/>
</dbReference>
<keyword evidence="9" id="KW-0732">Signal</keyword>